<comment type="caution">
    <text evidence="1">The sequence shown here is derived from an EMBL/GenBank/DDBJ whole genome shotgun (WGS) entry which is preliminary data.</text>
</comment>
<evidence type="ECO:0000313" key="1">
    <source>
        <dbReference type="EMBL" id="MBV6343448.1"/>
    </source>
</evidence>
<organism evidence="1 2">
    <name type="scientific">Candidatus Magnetobacterium casense</name>
    <dbReference type="NCBI Taxonomy" id="1455061"/>
    <lineage>
        <taxon>Bacteria</taxon>
        <taxon>Pseudomonadati</taxon>
        <taxon>Nitrospirota</taxon>
        <taxon>Thermodesulfovibrionia</taxon>
        <taxon>Thermodesulfovibrionales</taxon>
        <taxon>Candidatus Magnetobacteriaceae</taxon>
        <taxon>Candidatus Magnetobacterium</taxon>
    </lineage>
</organism>
<reference evidence="1 2" key="1">
    <citation type="journal article" date="2020" name="J Geophys Res Biogeosci">
        <title>Magnetotaxis as an Adaptation to Enable Bacterial Shuttling of Microbial Sulfur and Sulfur Cycling Across Aquatic Oxic#Anoxic Interfaces.</title>
        <authorList>
            <person name="Li J."/>
            <person name="Liu P."/>
            <person name="Wang J."/>
            <person name="Roberts A.P."/>
            <person name="Pan Y."/>
        </authorList>
    </citation>
    <scope>NUCLEOTIDE SEQUENCE [LARGE SCALE GENOMIC DNA]</scope>
    <source>
        <strain evidence="1 2">MYR-1_YQ</strain>
    </source>
</reference>
<sequence>MRYRILVELEKTATNTNVLSGTELDSPPASGSLVLYAASTVNTATLEVPQAFHKPGVTALLRKRTDGIPNITDDPPFIIPVQKGTTPVLVLGGTTGTCHFTAILDFDA</sequence>
<name>A0ABS6S4V2_9BACT</name>
<accession>A0ABS6S4V2</accession>
<gene>
    <name evidence="1" type="ORF">HWQ67_17895</name>
</gene>
<dbReference type="Proteomes" id="UP001196980">
    <property type="component" value="Unassembled WGS sequence"/>
</dbReference>
<keyword evidence="2" id="KW-1185">Reference proteome</keyword>
<proteinExistence type="predicted"/>
<dbReference type="RefSeq" id="WP_218254064.1">
    <property type="nucleotide sequence ID" value="NZ_JABXWD010000596.1"/>
</dbReference>
<protein>
    <submittedName>
        <fullName evidence="1">Uncharacterized protein</fullName>
    </submittedName>
</protein>
<evidence type="ECO:0000313" key="2">
    <source>
        <dbReference type="Proteomes" id="UP001196980"/>
    </source>
</evidence>
<dbReference type="EMBL" id="JABXWD010000596">
    <property type="protein sequence ID" value="MBV6343448.1"/>
    <property type="molecule type" value="Genomic_DNA"/>
</dbReference>